<proteinExistence type="predicted"/>
<gene>
    <name evidence="4" type="ORF">C7Y71_007045</name>
</gene>
<evidence type="ECO:0000256" key="2">
    <source>
        <dbReference type="SAM" id="Phobius"/>
    </source>
</evidence>
<dbReference type="SUPFAM" id="SSF110997">
    <property type="entry name" value="Sporulation related repeat"/>
    <property type="match status" value="1"/>
</dbReference>
<keyword evidence="1" id="KW-0175">Coiled coil</keyword>
<accession>A0A5P8E777</accession>
<dbReference type="RefSeq" id="WP_111898318.1">
    <property type="nucleotide sequence ID" value="NZ_CP033459.1"/>
</dbReference>
<protein>
    <recommendedName>
        <fullName evidence="3">SPOR domain-containing protein</fullName>
    </recommendedName>
</protein>
<dbReference type="EMBL" id="CP033459">
    <property type="protein sequence ID" value="QFQ12792.1"/>
    <property type="molecule type" value="Genomic_DNA"/>
</dbReference>
<dbReference type="Gene3D" id="3.30.70.1070">
    <property type="entry name" value="Sporulation related repeat"/>
    <property type="match status" value="1"/>
</dbReference>
<feature type="domain" description="SPOR" evidence="3">
    <location>
        <begin position="147"/>
        <end position="227"/>
    </location>
</feature>
<dbReference type="InterPro" id="IPR036680">
    <property type="entry name" value="SPOR-like_sf"/>
</dbReference>
<feature type="transmembrane region" description="Helical" evidence="2">
    <location>
        <begin position="54"/>
        <end position="76"/>
    </location>
</feature>
<sequence length="227" mass="25252">MSTIQCQHCGQPVPEKSAFCPYCGCTIEFTENPVAENPYAGPPTNTPKKNSKTWLYGIVAALVTTILILGGVLLFLQHQEAESTRRLAETERLKAEQAKQEVEQAKKLAEEANAKAEEAKNEAKEAKTQSANRAYMAQQNAQDAVAQSRLNRYSVIVGSFQNPAEAERFASTVSNSTGYYGQVVPFNIRNKGRWYRVIAYTTDSYYDAQNVCDNLKYSFNGAWVLTL</sequence>
<dbReference type="Pfam" id="PF13240">
    <property type="entry name" value="Zn_Ribbon_1"/>
    <property type="match status" value="1"/>
</dbReference>
<evidence type="ECO:0000313" key="5">
    <source>
        <dbReference type="Proteomes" id="UP000249375"/>
    </source>
</evidence>
<organism evidence="4 5">
    <name type="scientific">Pseudoprevotella muciniphila</name>
    <dbReference type="NCBI Taxonomy" id="2133944"/>
    <lineage>
        <taxon>Bacteria</taxon>
        <taxon>Pseudomonadati</taxon>
        <taxon>Bacteroidota</taxon>
        <taxon>Bacteroidia</taxon>
        <taxon>Bacteroidales</taxon>
        <taxon>Prevotellaceae</taxon>
        <taxon>Pseudoprevotella</taxon>
    </lineage>
</organism>
<dbReference type="PROSITE" id="PS51724">
    <property type="entry name" value="SPOR"/>
    <property type="match status" value="1"/>
</dbReference>
<name>A0A5P8E777_9BACT</name>
<dbReference type="InterPro" id="IPR026870">
    <property type="entry name" value="Zinc_ribbon_dom"/>
</dbReference>
<dbReference type="AlphaFoldDB" id="A0A5P8E777"/>
<keyword evidence="2" id="KW-0472">Membrane</keyword>
<dbReference type="InterPro" id="IPR007730">
    <property type="entry name" value="SPOR-like_dom"/>
</dbReference>
<evidence type="ECO:0000313" key="4">
    <source>
        <dbReference type="EMBL" id="QFQ12792.1"/>
    </source>
</evidence>
<keyword evidence="2" id="KW-0812">Transmembrane</keyword>
<feature type="coiled-coil region" evidence="1">
    <location>
        <begin position="78"/>
        <end position="134"/>
    </location>
</feature>
<dbReference type="Pfam" id="PF05036">
    <property type="entry name" value="SPOR"/>
    <property type="match status" value="1"/>
</dbReference>
<evidence type="ECO:0000259" key="3">
    <source>
        <dbReference type="PROSITE" id="PS51724"/>
    </source>
</evidence>
<dbReference type="KEGG" id="alq:C7Y71_007045"/>
<keyword evidence="5" id="KW-1185">Reference proteome</keyword>
<evidence type="ECO:0000256" key="1">
    <source>
        <dbReference type="SAM" id="Coils"/>
    </source>
</evidence>
<reference evidence="4 5" key="1">
    <citation type="submission" date="2018-11" db="EMBL/GenBank/DDBJ databases">
        <authorList>
            <person name="Na S.W."/>
            <person name="Baik M."/>
        </authorList>
    </citation>
    <scope>NUCLEOTIDE SEQUENCE [LARGE SCALE GENOMIC DNA]</scope>
    <source>
        <strain evidence="4 5">E39</strain>
    </source>
</reference>
<dbReference type="OrthoDB" id="1078822at2"/>
<dbReference type="Proteomes" id="UP000249375">
    <property type="component" value="Chromosome"/>
</dbReference>
<dbReference type="GO" id="GO:0042834">
    <property type="term" value="F:peptidoglycan binding"/>
    <property type="evidence" value="ECO:0007669"/>
    <property type="project" value="InterPro"/>
</dbReference>
<keyword evidence="2" id="KW-1133">Transmembrane helix</keyword>